<reference evidence="2" key="1">
    <citation type="submission" date="2020-10" db="EMBL/GenBank/DDBJ databases">
        <authorList>
            <person name="Gilroy R."/>
        </authorList>
    </citation>
    <scope>NUCLEOTIDE SEQUENCE</scope>
    <source>
        <strain evidence="2">ChiSjej6B24-2974</strain>
    </source>
</reference>
<dbReference type="InterPro" id="IPR011437">
    <property type="entry name" value="DUF1540"/>
</dbReference>
<evidence type="ECO:0000313" key="2">
    <source>
        <dbReference type="EMBL" id="HIQ81665.1"/>
    </source>
</evidence>
<dbReference type="EMBL" id="DVFZ01000012">
    <property type="protein sequence ID" value="HIQ81665.1"/>
    <property type="molecule type" value="Genomic_DNA"/>
</dbReference>
<proteinExistence type="predicted"/>
<organism evidence="2 3">
    <name type="scientific">Candidatus Pullichristensenella stercorigallinarum</name>
    <dbReference type="NCBI Taxonomy" id="2840909"/>
    <lineage>
        <taxon>Bacteria</taxon>
        <taxon>Bacillati</taxon>
        <taxon>Bacillota</taxon>
        <taxon>Clostridia</taxon>
        <taxon>Candidatus Pullichristensenella</taxon>
    </lineage>
</organism>
<comment type="caution">
    <text evidence="2">The sequence shown here is derived from an EMBL/GenBank/DDBJ whole genome shotgun (WGS) entry which is preliminary data.</text>
</comment>
<dbReference type="AlphaFoldDB" id="A0A9D1CWM9"/>
<gene>
    <name evidence="2" type="ORF">IAA52_01035</name>
</gene>
<accession>A0A9D1CWM9</accession>
<name>A0A9D1CWM9_9FIRM</name>
<dbReference type="Pfam" id="PF07561">
    <property type="entry name" value="DUF1540"/>
    <property type="match status" value="1"/>
</dbReference>
<sequence>MSQKNPNTDIRCRVSSCTYHCGDRDYCTLNSIQVEPCQNCGSGQACDESMCGSYRHK</sequence>
<evidence type="ECO:0000313" key="3">
    <source>
        <dbReference type="Proteomes" id="UP000824260"/>
    </source>
</evidence>
<protein>
    <submittedName>
        <fullName evidence="2">DUF1540 domain-containing protein</fullName>
    </submittedName>
</protein>
<evidence type="ECO:0000259" key="1">
    <source>
        <dbReference type="Pfam" id="PF07561"/>
    </source>
</evidence>
<reference evidence="2" key="2">
    <citation type="journal article" date="2021" name="PeerJ">
        <title>Extensive microbial diversity within the chicken gut microbiome revealed by metagenomics and culture.</title>
        <authorList>
            <person name="Gilroy R."/>
            <person name="Ravi A."/>
            <person name="Getino M."/>
            <person name="Pursley I."/>
            <person name="Horton D.L."/>
            <person name="Alikhan N.F."/>
            <person name="Baker D."/>
            <person name="Gharbi K."/>
            <person name="Hall N."/>
            <person name="Watson M."/>
            <person name="Adriaenssens E.M."/>
            <person name="Foster-Nyarko E."/>
            <person name="Jarju S."/>
            <person name="Secka A."/>
            <person name="Antonio M."/>
            <person name="Oren A."/>
            <person name="Chaudhuri R.R."/>
            <person name="La Ragione R."/>
            <person name="Hildebrand F."/>
            <person name="Pallen M.J."/>
        </authorList>
    </citation>
    <scope>NUCLEOTIDE SEQUENCE</scope>
    <source>
        <strain evidence="2">ChiSjej6B24-2974</strain>
    </source>
</reference>
<feature type="domain" description="DUF1540" evidence="1">
    <location>
        <begin position="10"/>
        <end position="54"/>
    </location>
</feature>
<dbReference type="Proteomes" id="UP000824260">
    <property type="component" value="Unassembled WGS sequence"/>
</dbReference>